<dbReference type="Proteomes" id="UP000271889">
    <property type="component" value="Unassembled WGS sequence"/>
</dbReference>
<accession>A0A3P6S4B1</accession>
<reference evidence="1 2" key="1">
    <citation type="submission" date="2018-11" db="EMBL/GenBank/DDBJ databases">
        <authorList>
            <consortium name="Pathogen Informatics"/>
        </authorList>
    </citation>
    <scope>NUCLEOTIDE SEQUENCE [LARGE SCALE GENOMIC DNA]</scope>
</reference>
<sequence length="149" mass="16891">MEADCQDRIKLQVAEAFRSFVIGIGNANMEEDLRVSVFLCICSLHTTVVFPGDKRQIEKKPPVQEDTVPVNSTVPEWRYGLHFIADHPFLKRDATTGMINELQNNHLETLVLDQALVEQTILKAANQLHLLLSECKKLKDEVFKVSIGF</sequence>
<protein>
    <submittedName>
        <fullName evidence="1">Uncharacterized protein</fullName>
    </submittedName>
</protein>
<evidence type="ECO:0000313" key="2">
    <source>
        <dbReference type="Proteomes" id="UP000271889"/>
    </source>
</evidence>
<dbReference type="EMBL" id="UYRV01016701">
    <property type="protein sequence ID" value="VDK62390.1"/>
    <property type="molecule type" value="Genomic_DNA"/>
</dbReference>
<dbReference type="AlphaFoldDB" id="A0A3P6S4B1"/>
<gene>
    <name evidence="1" type="ORF">CGOC_LOCUS5485</name>
</gene>
<proteinExistence type="predicted"/>
<keyword evidence="2" id="KW-1185">Reference proteome</keyword>
<name>A0A3P6S4B1_CYLGO</name>
<evidence type="ECO:0000313" key="1">
    <source>
        <dbReference type="EMBL" id="VDK62390.1"/>
    </source>
</evidence>
<organism evidence="1 2">
    <name type="scientific">Cylicostephanus goldi</name>
    <name type="common">Nematode worm</name>
    <dbReference type="NCBI Taxonomy" id="71465"/>
    <lineage>
        <taxon>Eukaryota</taxon>
        <taxon>Metazoa</taxon>
        <taxon>Ecdysozoa</taxon>
        <taxon>Nematoda</taxon>
        <taxon>Chromadorea</taxon>
        <taxon>Rhabditida</taxon>
        <taxon>Rhabditina</taxon>
        <taxon>Rhabditomorpha</taxon>
        <taxon>Strongyloidea</taxon>
        <taxon>Strongylidae</taxon>
        <taxon>Cylicostephanus</taxon>
    </lineage>
</organism>